<comment type="similarity">
    <text evidence="1">Belongs to the membrane fusion protein (MFP) (TC 8.A.1) family.</text>
</comment>
<dbReference type="PANTHER" id="PTHR30469:SF38">
    <property type="entry name" value="HLYD FAMILY SECRETION PROTEIN"/>
    <property type="match status" value="1"/>
</dbReference>
<evidence type="ECO:0000313" key="4">
    <source>
        <dbReference type="Proteomes" id="UP001205890"/>
    </source>
</evidence>
<organism evidence="3 4">
    <name type="scientific">Alsobacter ponti</name>
    <dbReference type="NCBI Taxonomy" id="2962936"/>
    <lineage>
        <taxon>Bacteria</taxon>
        <taxon>Pseudomonadati</taxon>
        <taxon>Pseudomonadota</taxon>
        <taxon>Alphaproteobacteria</taxon>
        <taxon>Hyphomicrobiales</taxon>
        <taxon>Alsobacteraceae</taxon>
        <taxon>Alsobacter</taxon>
    </lineage>
</organism>
<proteinExistence type="inferred from homology"/>
<dbReference type="NCBIfam" id="TIGR01730">
    <property type="entry name" value="RND_mfp"/>
    <property type="match status" value="1"/>
</dbReference>
<reference evidence="3 4" key="1">
    <citation type="submission" date="2022-07" db="EMBL/GenBank/DDBJ databases">
        <authorList>
            <person name="Li W.-J."/>
            <person name="Deng Q.-Q."/>
        </authorList>
    </citation>
    <scope>NUCLEOTIDE SEQUENCE [LARGE SCALE GENOMIC DNA]</scope>
    <source>
        <strain evidence="3 4">SYSU M60028</strain>
    </source>
</reference>
<name>A0ABT1LCF3_9HYPH</name>
<keyword evidence="4" id="KW-1185">Reference proteome</keyword>
<feature type="domain" description="CusB-like beta-barrel" evidence="2">
    <location>
        <begin position="189"/>
        <end position="261"/>
    </location>
</feature>
<gene>
    <name evidence="3" type="ORF">NK718_11685</name>
</gene>
<evidence type="ECO:0000259" key="2">
    <source>
        <dbReference type="Pfam" id="PF25954"/>
    </source>
</evidence>
<dbReference type="Pfam" id="PF25954">
    <property type="entry name" value="Beta-barrel_RND_2"/>
    <property type="match status" value="1"/>
</dbReference>
<sequence>MVRWTRALVLGTVAAAVAAGVWLRFGRGPEVATVRVTRGSVAEVVYATGTVEPARWAKVIPMQRKRLVELCDCEGRQVVQGEVLARQDDAEERANLTELEARRAFFEKEHTRLAGLLERNATSATAVETSETALKESAARIAAARERVDALVLRAPMDGVVLRKDFELGEIVGQNDVVFWVGQPKPLRVVADVNEEDIPRVQPGMKVLLRNDGFGARTLPATVSFITPKGDPSAKTFRVYLGLPDDTPLLIGMSVEANIVSRETQDALLAPAEAISGDVAWKVGEGRLSRAPVKVGIRGTRMVEIVDGLREGDAIVSPARPEYRDGERVRVAGGP</sequence>
<dbReference type="PANTHER" id="PTHR30469">
    <property type="entry name" value="MULTIDRUG RESISTANCE PROTEIN MDTA"/>
    <property type="match status" value="1"/>
</dbReference>
<dbReference type="EMBL" id="JANCLU010000010">
    <property type="protein sequence ID" value="MCP8939179.1"/>
    <property type="molecule type" value="Genomic_DNA"/>
</dbReference>
<dbReference type="Gene3D" id="2.40.420.20">
    <property type="match status" value="1"/>
</dbReference>
<evidence type="ECO:0000313" key="3">
    <source>
        <dbReference type="EMBL" id="MCP8939179.1"/>
    </source>
</evidence>
<dbReference type="InterPro" id="IPR006143">
    <property type="entry name" value="RND_pump_MFP"/>
</dbReference>
<dbReference type="Proteomes" id="UP001205890">
    <property type="component" value="Unassembled WGS sequence"/>
</dbReference>
<protein>
    <submittedName>
        <fullName evidence="3">Efflux RND transporter periplasmic adaptor subunit</fullName>
    </submittedName>
</protein>
<dbReference type="Gene3D" id="2.40.30.170">
    <property type="match status" value="1"/>
</dbReference>
<dbReference type="RefSeq" id="WP_254742170.1">
    <property type="nucleotide sequence ID" value="NZ_JANCLU010000010.1"/>
</dbReference>
<dbReference type="Gene3D" id="2.40.50.100">
    <property type="match status" value="1"/>
</dbReference>
<comment type="caution">
    <text evidence="3">The sequence shown here is derived from an EMBL/GenBank/DDBJ whole genome shotgun (WGS) entry which is preliminary data.</text>
</comment>
<dbReference type="Gene3D" id="1.10.287.470">
    <property type="entry name" value="Helix hairpin bin"/>
    <property type="match status" value="1"/>
</dbReference>
<evidence type="ECO:0000256" key="1">
    <source>
        <dbReference type="ARBA" id="ARBA00009477"/>
    </source>
</evidence>
<accession>A0ABT1LCF3</accession>
<dbReference type="InterPro" id="IPR058792">
    <property type="entry name" value="Beta-barrel_RND_2"/>
</dbReference>
<dbReference type="SUPFAM" id="SSF111369">
    <property type="entry name" value="HlyD-like secretion proteins"/>
    <property type="match status" value="1"/>
</dbReference>